<name>A0ACB6SHL1_9PLEO</name>
<evidence type="ECO:0000313" key="1">
    <source>
        <dbReference type="EMBL" id="KAF2633770.1"/>
    </source>
</evidence>
<dbReference type="EMBL" id="MU006701">
    <property type="protein sequence ID" value="KAF2633770.1"/>
    <property type="molecule type" value="Genomic_DNA"/>
</dbReference>
<evidence type="ECO:0000313" key="2">
    <source>
        <dbReference type="Proteomes" id="UP000799754"/>
    </source>
</evidence>
<proteinExistence type="predicted"/>
<dbReference type="Proteomes" id="UP000799754">
    <property type="component" value="Unassembled WGS sequence"/>
</dbReference>
<accession>A0ACB6SHL1</accession>
<comment type="caution">
    <text evidence="1">The sequence shown here is derived from an EMBL/GenBank/DDBJ whole genome shotgun (WGS) entry which is preliminary data.</text>
</comment>
<reference evidence="1" key="1">
    <citation type="journal article" date="2020" name="Stud. Mycol.">
        <title>101 Dothideomycetes genomes: a test case for predicting lifestyles and emergence of pathogens.</title>
        <authorList>
            <person name="Haridas S."/>
            <person name="Albert R."/>
            <person name="Binder M."/>
            <person name="Bloem J."/>
            <person name="Labutti K."/>
            <person name="Salamov A."/>
            <person name="Andreopoulos B."/>
            <person name="Baker S."/>
            <person name="Barry K."/>
            <person name="Bills G."/>
            <person name="Bluhm B."/>
            <person name="Cannon C."/>
            <person name="Castanera R."/>
            <person name="Culley D."/>
            <person name="Daum C."/>
            <person name="Ezra D."/>
            <person name="Gonzalez J."/>
            <person name="Henrissat B."/>
            <person name="Kuo A."/>
            <person name="Liang C."/>
            <person name="Lipzen A."/>
            <person name="Lutzoni F."/>
            <person name="Magnuson J."/>
            <person name="Mondo S."/>
            <person name="Nolan M."/>
            <person name="Ohm R."/>
            <person name="Pangilinan J."/>
            <person name="Park H.-J."/>
            <person name="Ramirez L."/>
            <person name="Alfaro M."/>
            <person name="Sun H."/>
            <person name="Tritt A."/>
            <person name="Yoshinaga Y."/>
            <person name="Zwiers L.-H."/>
            <person name="Turgeon B."/>
            <person name="Goodwin S."/>
            <person name="Spatafora J."/>
            <person name="Crous P."/>
            <person name="Grigoriev I."/>
        </authorList>
    </citation>
    <scope>NUCLEOTIDE SEQUENCE</scope>
    <source>
        <strain evidence="1">CBS 525.71</strain>
    </source>
</reference>
<gene>
    <name evidence="1" type="ORF">BU25DRAFT_12687</name>
</gene>
<protein>
    <submittedName>
        <fullName evidence="1">Uncharacterized protein</fullName>
    </submittedName>
</protein>
<organism evidence="1 2">
    <name type="scientific">Macroventuria anomochaeta</name>
    <dbReference type="NCBI Taxonomy" id="301207"/>
    <lineage>
        <taxon>Eukaryota</taxon>
        <taxon>Fungi</taxon>
        <taxon>Dikarya</taxon>
        <taxon>Ascomycota</taxon>
        <taxon>Pezizomycotina</taxon>
        <taxon>Dothideomycetes</taxon>
        <taxon>Pleosporomycetidae</taxon>
        <taxon>Pleosporales</taxon>
        <taxon>Pleosporineae</taxon>
        <taxon>Didymellaceae</taxon>
        <taxon>Macroventuria</taxon>
    </lineage>
</organism>
<sequence length="411" mass="46114">MSVLDFLCDIRFHKSYILPPSTDTGRHTPYRVSYADYGDPDSNAVVLFCGALMGSRFCYSPLDQLAKAYNVRILHPDRPGIGGSQPVDLEKRIQTWLEMVPLLLAHLNIAHVSLASHSGGDIYLLNTMLTYPCLLHPETPYVCFFAPWVHHSHSKISQLRATELLPAPILGKFISVVKFVNDNVTPLAGLSGNLMQGIRDSMHRSGTTPASGSVPAPIPLTPTTLSMRTRGTSLFSHDEPAELSLDDDHVVEELRRHITAFLFAECMDGISADVQLFLRKPRSIAWCSSSVFWSDFDYAVPLISKMIDEEHGIDGFGRSWAVDTFHAQIDAMVGEKGKIWFDSCWMSHQLTPEPFGKENLHSTYLPNRNSYRYRSQVVEGTEHNYLMDPAFGASETWLQRVRDAFPMPIEV</sequence>
<keyword evidence="2" id="KW-1185">Reference proteome</keyword>